<feature type="region of interest" description="Disordered" evidence="1">
    <location>
        <begin position="125"/>
        <end position="160"/>
    </location>
</feature>
<evidence type="ECO:0000313" key="4">
    <source>
        <dbReference type="Proteomes" id="UP000244248"/>
    </source>
</evidence>
<dbReference type="GO" id="GO:0042834">
    <property type="term" value="F:peptidoglycan binding"/>
    <property type="evidence" value="ECO:0007669"/>
    <property type="project" value="InterPro"/>
</dbReference>
<feature type="domain" description="SPOR" evidence="2">
    <location>
        <begin position="195"/>
        <end position="273"/>
    </location>
</feature>
<feature type="compositionally biased region" description="Basic and acidic residues" evidence="1">
    <location>
        <begin position="134"/>
        <end position="145"/>
    </location>
</feature>
<dbReference type="GO" id="GO:0032506">
    <property type="term" value="P:cytokinetic process"/>
    <property type="evidence" value="ECO:0007669"/>
    <property type="project" value="TreeGrafter"/>
</dbReference>
<dbReference type="PROSITE" id="PS51724">
    <property type="entry name" value="SPOR"/>
    <property type="match status" value="1"/>
</dbReference>
<keyword evidence="4" id="KW-1185">Reference proteome</keyword>
<dbReference type="PANTHER" id="PTHR38687">
    <property type="entry name" value="CELL DIVISION PROTEIN DEDD-RELATED"/>
    <property type="match status" value="1"/>
</dbReference>
<organism evidence="3 4">
    <name type="scientific">Stenotrophobium rhamnosiphilum</name>
    <dbReference type="NCBI Taxonomy" id="2029166"/>
    <lineage>
        <taxon>Bacteria</taxon>
        <taxon>Pseudomonadati</taxon>
        <taxon>Pseudomonadota</taxon>
        <taxon>Gammaproteobacteria</taxon>
        <taxon>Nevskiales</taxon>
        <taxon>Nevskiaceae</taxon>
        <taxon>Stenotrophobium</taxon>
    </lineage>
</organism>
<dbReference type="RefSeq" id="WP_107940708.1">
    <property type="nucleotide sequence ID" value="NZ_QANS01000004.1"/>
</dbReference>
<dbReference type="PANTHER" id="PTHR38687:SF1">
    <property type="entry name" value="CELL DIVISION PROTEIN DEDD"/>
    <property type="match status" value="1"/>
</dbReference>
<protein>
    <recommendedName>
        <fullName evidence="2">SPOR domain-containing protein</fullName>
    </recommendedName>
</protein>
<dbReference type="InterPro" id="IPR052521">
    <property type="entry name" value="Cell_div_SPOR-domain"/>
</dbReference>
<dbReference type="PRINTS" id="PR01217">
    <property type="entry name" value="PRICHEXTENSN"/>
</dbReference>
<dbReference type="AlphaFoldDB" id="A0A2T5MEV2"/>
<evidence type="ECO:0000313" key="3">
    <source>
        <dbReference type="EMBL" id="PTU31121.1"/>
    </source>
</evidence>
<dbReference type="Gene3D" id="3.30.70.1070">
    <property type="entry name" value="Sporulation related repeat"/>
    <property type="match status" value="1"/>
</dbReference>
<dbReference type="Proteomes" id="UP000244248">
    <property type="component" value="Unassembled WGS sequence"/>
</dbReference>
<evidence type="ECO:0000256" key="1">
    <source>
        <dbReference type="SAM" id="MobiDB-lite"/>
    </source>
</evidence>
<name>A0A2T5MEV2_9GAMM</name>
<dbReference type="SUPFAM" id="SSF110997">
    <property type="entry name" value="Sporulation related repeat"/>
    <property type="match status" value="1"/>
</dbReference>
<dbReference type="GO" id="GO:0032153">
    <property type="term" value="C:cell division site"/>
    <property type="evidence" value="ECO:0007669"/>
    <property type="project" value="TreeGrafter"/>
</dbReference>
<comment type="caution">
    <text evidence="3">The sequence shown here is derived from an EMBL/GenBank/DDBJ whole genome shotgun (WGS) entry which is preliminary data.</text>
</comment>
<evidence type="ECO:0000259" key="2">
    <source>
        <dbReference type="PROSITE" id="PS51724"/>
    </source>
</evidence>
<feature type="region of interest" description="Disordered" evidence="1">
    <location>
        <begin position="47"/>
        <end position="109"/>
    </location>
</feature>
<gene>
    <name evidence="3" type="ORF">CJD38_12590</name>
</gene>
<dbReference type="InterPro" id="IPR036680">
    <property type="entry name" value="SPOR-like_sf"/>
</dbReference>
<dbReference type="InterPro" id="IPR007730">
    <property type="entry name" value="SPOR-like_dom"/>
</dbReference>
<dbReference type="OrthoDB" id="7069135at2"/>
<proteinExistence type="predicted"/>
<reference evidence="3 4" key="1">
    <citation type="submission" date="2018-04" db="EMBL/GenBank/DDBJ databases">
        <title>Novel species isolated from glacier.</title>
        <authorList>
            <person name="Liu Q."/>
            <person name="Xin Y.-H."/>
        </authorList>
    </citation>
    <scope>NUCLEOTIDE SEQUENCE [LARGE SCALE GENOMIC DNA]</scope>
    <source>
        <strain evidence="3 4">GT1R17</strain>
    </source>
</reference>
<dbReference type="Pfam" id="PF05036">
    <property type="entry name" value="SPOR"/>
    <property type="match status" value="1"/>
</dbReference>
<dbReference type="GO" id="GO:0030428">
    <property type="term" value="C:cell septum"/>
    <property type="evidence" value="ECO:0007669"/>
    <property type="project" value="TreeGrafter"/>
</dbReference>
<dbReference type="EMBL" id="QANS01000004">
    <property type="protein sequence ID" value="PTU31121.1"/>
    <property type="molecule type" value="Genomic_DNA"/>
</dbReference>
<feature type="compositionally biased region" description="Low complexity" evidence="1">
    <location>
        <begin position="49"/>
        <end position="86"/>
    </location>
</feature>
<sequence length="273" mass="28602">MDEALKRRLIGALILILAVFVISLLLPRPGVVHTDENNQRVTLDLTGNTPEPVAAAPTPVPPVIAATPTPVDSGTDNNADNANTAPEIEEPPLPAATPSAPAVTQNAPTVEPAKPAAIKPVTTPEKTEVAVVESPRELKLEESLKTKPTPTPEKPKAKPVEKAPVKVVVKAPEPVTPKVVPKPAATVAAKPETAAAAKSRWYVQLGAFSDIEKAHQLLDKLKTKGLKGIISPLDSEKGTLYRARLGAYPTQDQAKQAQASAAKLGYTGSVIGD</sequence>
<accession>A0A2T5MEV2</accession>